<dbReference type="RefSeq" id="WP_160973787.1">
    <property type="nucleotide sequence ID" value="NZ_WWEN01000004.1"/>
</dbReference>
<dbReference type="AlphaFoldDB" id="A0A6L8LJ09"/>
<evidence type="ECO:0000256" key="2">
    <source>
        <dbReference type="ARBA" id="ARBA00022692"/>
    </source>
</evidence>
<dbReference type="GO" id="GO:0016020">
    <property type="term" value="C:membrane"/>
    <property type="evidence" value="ECO:0007669"/>
    <property type="project" value="UniProtKB-SubCell"/>
</dbReference>
<dbReference type="InterPro" id="IPR029044">
    <property type="entry name" value="Nucleotide-diphossugar_trans"/>
</dbReference>
<evidence type="ECO:0000256" key="3">
    <source>
        <dbReference type="ARBA" id="ARBA00022989"/>
    </source>
</evidence>
<proteinExistence type="predicted"/>
<dbReference type="PANTHER" id="PTHR21461:SF69">
    <property type="entry name" value="GLYCOSYLTRANSFERASE FAMILY 92 PROTEIN"/>
    <property type="match status" value="1"/>
</dbReference>
<sequence length="796" mass="89617">MRIYLHIGLEQTGADRLQDILSDKREQLAGKGYLFPRGLGPKNHTRLYMAVTDPDHIDPLRFNRGFIASDKQAALFNDVQQALIRDVAAKQPQALILSAAQLGGSLARRSEIERLKALLAPLSDDIQVIAHIDEQGRLLARHYAAQVLAGRATSLEMEMEMAGTADWWDDALLDGHEIVPQNGQFLETQCPAFWLDYQQLQAEWEAVFGAGSVSFRPYDEALFYSEDATDEIRAMFGIDGSIGRAAAAKPPQQPSAAWLTRGRLMNEVFLDLLRKSDRIINRQLWRKFMGEIAVPGPVIEPGSLAPVSLGFADANRALLDTHPALTDTCLTPDAPLPDWQEADPTKGFRATQYLLGFLWRIDKATQEDRKDKAADIARLSGAPAPQAAPADPAPAEPAPKDGLSDSARRIMTPLAVQNYEKLRASSFRPHNRLGLVDEEQLAAPYAPMEPRNLPAGSTGTLIVGCMKNEAPYILEWVAYHRAIGIDNFLIYTNDCTDGTSEILDRLQELGIVQHRNNDAWKGNSPQQHALNQALKEPVLQNADWIAHVDVDEFMNIRCGNGTLPDFFDRIGDATNVAMTWRLFGHNGVTALEDRFVIDQFDTCAPKFCPKPHTVWGFKTMFKNIGAYEKISCHRPNKLRDDFKSSVKWVNGSGQDMTSEAAEKGWRNSKKSIGYDLIQLNHYALRSAESYLVKRQRGRALHVDRSIGLNYWIRMDWSDFRDLTIKRNLPRMQAEFERLKGDEVLRHWHDKGFEWHKAKAAELHQIPEFEDLYQQALTIKLDETERVAYALALDMES</sequence>
<comment type="subcellular location">
    <subcellularLocation>
        <location evidence="1">Membrane</location>
        <topology evidence="1">Single-pass membrane protein</topology>
    </subcellularLocation>
</comment>
<dbReference type="SUPFAM" id="SSF53448">
    <property type="entry name" value="Nucleotide-diphospho-sugar transferases"/>
    <property type="match status" value="1"/>
</dbReference>
<dbReference type="Pfam" id="PF13704">
    <property type="entry name" value="Glyco_tranf_2_4"/>
    <property type="match status" value="1"/>
</dbReference>
<feature type="region of interest" description="Disordered" evidence="4">
    <location>
        <begin position="380"/>
        <end position="405"/>
    </location>
</feature>
<protein>
    <submittedName>
        <fullName evidence="5">Glycosyltransferase family 92 protein</fullName>
    </submittedName>
</protein>
<evidence type="ECO:0000256" key="4">
    <source>
        <dbReference type="SAM" id="MobiDB-lite"/>
    </source>
</evidence>
<reference evidence="5 6" key="1">
    <citation type="submission" date="2020-01" db="EMBL/GenBank/DDBJ databases">
        <authorList>
            <person name="Chen S."/>
        </authorList>
    </citation>
    <scope>NUCLEOTIDE SEQUENCE [LARGE SCALE GENOMIC DNA]</scope>
    <source>
        <strain evidence="5 6">GS-10</strain>
    </source>
</reference>
<evidence type="ECO:0000313" key="6">
    <source>
        <dbReference type="Proteomes" id="UP000479043"/>
    </source>
</evidence>
<comment type="caution">
    <text evidence="5">The sequence shown here is derived from an EMBL/GenBank/DDBJ whole genome shotgun (WGS) entry which is preliminary data.</text>
</comment>
<dbReference type="PANTHER" id="PTHR21461">
    <property type="entry name" value="GLYCOSYLTRANSFERASE FAMILY 92 PROTEIN"/>
    <property type="match status" value="1"/>
</dbReference>
<evidence type="ECO:0000256" key="1">
    <source>
        <dbReference type="ARBA" id="ARBA00004167"/>
    </source>
</evidence>
<keyword evidence="3" id="KW-1133">Transmembrane helix</keyword>
<evidence type="ECO:0000313" key="5">
    <source>
        <dbReference type="EMBL" id="MYM56041.1"/>
    </source>
</evidence>
<dbReference type="Proteomes" id="UP000479043">
    <property type="component" value="Unassembled WGS sequence"/>
</dbReference>
<keyword evidence="5" id="KW-0808">Transferase</keyword>
<keyword evidence="6" id="KW-1185">Reference proteome</keyword>
<accession>A0A6L8LJ09</accession>
<gene>
    <name evidence="5" type="ORF">GR167_12060</name>
</gene>
<dbReference type="GO" id="GO:0016757">
    <property type="term" value="F:glycosyltransferase activity"/>
    <property type="evidence" value="ECO:0007669"/>
    <property type="project" value="TreeGrafter"/>
</dbReference>
<dbReference type="EMBL" id="WWEN01000004">
    <property type="protein sequence ID" value="MYM56041.1"/>
    <property type="molecule type" value="Genomic_DNA"/>
</dbReference>
<keyword evidence="2" id="KW-0812">Transmembrane</keyword>
<name>A0A6L8LJ09_9RHOB</name>
<keyword evidence="3" id="KW-0472">Membrane</keyword>
<dbReference type="GO" id="GO:0005737">
    <property type="term" value="C:cytoplasm"/>
    <property type="evidence" value="ECO:0007669"/>
    <property type="project" value="TreeGrafter"/>
</dbReference>
<organism evidence="5 6">
    <name type="scientific">Thalassovita mangrovi</name>
    <dbReference type="NCBI Taxonomy" id="2692236"/>
    <lineage>
        <taxon>Bacteria</taxon>
        <taxon>Pseudomonadati</taxon>
        <taxon>Pseudomonadota</taxon>
        <taxon>Alphaproteobacteria</taxon>
        <taxon>Rhodobacterales</taxon>
        <taxon>Roseobacteraceae</taxon>
        <taxon>Thalassovita</taxon>
    </lineage>
</organism>